<evidence type="ECO:0000313" key="6">
    <source>
        <dbReference type="EMBL" id="KAJ8775352.1"/>
    </source>
</evidence>
<keyword evidence="3" id="KW-0274">FAD</keyword>
<evidence type="ECO:0000259" key="4">
    <source>
        <dbReference type="Pfam" id="PF03486"/>
    </source>
</evidence>
<protein>
    <recommendedName>
        <fullName evidence="8">FAD/NAD(P)-binding oxidoreductase family protein</fullName>
    </recommendedName>
</protein>
<dbReference type="InterPro" id="IPR057661">
    <property type="entry name" value="RsdA/BaiN/AoA(So)_Rossmann"/>
</dbReference>
<dbReference type="AlphaFoldDB" id="A0AAV8U7K9"/>
<evidence type="ECO:0000256" key="2">
    <source>
        <dbReference type="ARBA" id="ARBA00022630"/>
    </source>
</evidence>
<keyword evidence="7" id="KW-1185">Reference proteome</keyword>
<evidence type="ECO:0000256" key="3">
    <source>
        <dbReference type="ARBA" id="ARBA00022827"/>
    </source>
</evidence>
<evidence type="ECO:0000256" key="1">
    <source>
        <dbReference type="ARBA" id="ARBA00001974"/>
    </source>
</evidence>
<gene>
    <name evidence="6" type="ORF">K2173_020356</name>
</gene>
<dbReference type="Gene3D" id="2.40.30.10">
    <property type="entry name" value="Translation factors"/>
    <property type="match status" value="1"/>
</dbReference>
<comment type="cofactor">
    <cofactor evidence="1">
        <name>FAD</name>
        <dbReference type="ChEBI" id="CHEBI:57692"/>
    </cofactor>
</comment>
<dbReference type="NCBIfam" id="TIGR00275">
    <property type="entry name" value="aminoacetone oxidase family FAD-binding enzyme"/>
    <property type="match status" value="1"/>
</dbReference>
<evidence type="ECO:0000259" key="5">
    <source>
        <dbReference type="Pfam" id="PF22780"/>
    </source>
</evidence>
<dbReference type="SUPFAM" id="SSF160996">
    <property type="entry name" value="HI0933 insert domain-like"/>
    <property type="match status" value="1"/>
</dbReference>
<comment type="caution">
    <text evidence="6">The sequence shown here is derived from an EMBL/GenBank/DDBJ whole genome shotgun (WGS) entry which is preliminary data.</text>
</comment>
<organism evidence="6 7">
    <name type="scientific">Erythroxylum novogranatense</name>
    <dbReference type="NCBI Taxonomy" id="1862640"/>
    <lineage>
        <taxon>Eukaryota</taxon>
        <taxon>Viridiplantae</taxon>
        <taxon>Streptophyta</taxon>
        <taxon>Embryophyta</taxon>
        <taxon>Tracheophyta</taxon>
        <taxon>Spermatophyta</taxon>
        <taxon>Magnoliopsida</taxon>
        <taxon>eudicotyledons</taxon>
        <taxon>Gunneridae</taxon>
        <taxon>Pentapetalae</taxon>
        <taxon>rosids</taxon>
        <taxon>fabids</taxon>
        <taxon>Malpighiales</taxon>
        <taxon>Erythroxylaceae</taxon>
        <taxon>Erythroxylum</taxon>
    </lineage>
</organism>
<name>A0AAV8U7K9_9ROSI</name>
<dbReference type="InterPro" id="IPR055178">
    <property type="entry name" value="RsdA/BaiN/AoA(So)-like_dom"/>
</dbReference>
<sequence>MSFLLRMSPRLSVRCDYGYLLLGPKKRKFTAAASLIAQMSEEILVVVGGGAAGVYGAIRAKTVAPHLKVVVVEKGKPLSKVKISGGGRCNVTNGHYTDNLSLAEHYPRGHRELRGSFFNMHGPVDTMSWFSDHGVDLKVEGDGRVFPVSNSSSSIISCLLTEADERGVSLQTGKVVTKASTDANGKFLLKVEKRTSDPIEYVEANYLLIASGSSRQGYSLAAQLDHSIVDPVPSLFTFKIEDPLLTELAGITFPKVEAKLKLENVQRNVSHLTQVGPMLVTHWGLSGPVILRLSAWGARELHTCSYKGILMVDFLPSLHIEDIKSMLYQHKNTYAKHKRLNSFPSEFGLAKRFWKYILDHESLDGETLWASMSNASMISVAHLLKHCTFQVTAKGPFKDEFVTAGGVPLSEISLKTMESKIHPRLFFAGEVLNVDGVTGGFNFQGL</sequence>
<dbReference type="Gene3D" id="1.10.8.260">
    <property type="entry name" value="HI0933 insert domain-like"/>
    <property type="match status" value="1"/>
</dbReference>
<dbReference type="PANTHER" id="PTHR42887">
    <property type="entry name" value="OS12G0638800 PROTEIN"/>
    <property type="match status" value="1"/>
</dbReference>
<dbReference type="Proteomes" id="UP001159364">
    <property type="component" value="Linkage Group LG01"/>
</dbReference>
<feature type="domain" description="RsdA/BaiN/AoA(So)-like Rossmann fold-like" evidence="4">
    <location>
        <begin position="44"/>
        <end position="444"/>
    </location>
</feature>
<dbReference type="InterPro" id="IPR004792">
    <property type="entry name" value="BaiN-like"/>
</dbReference>
<dbReference type="InterPro" id="IPR023166">
    <property type="entry name" value="BaiN-like_dom_sf"/>
</dbReference>
<dbReference type="InterPro" id="IPR036188">
    <property type="entry name" value="FAD/NAD-bd_sf"/>
</dbReference>
<evidence type="ECO:0000313" key="7">
    <source>
        <dbReference type="Proteomes" id="UP001159364"/>
    </source>
</evidence>
<dbReference type="Gene3D" id="3.50.50.60">
    <property type="entry name" value="FAD/NAD(P)-binding domain"/>
    <property type="match status" value="1"/>
</dbReference>
<evidence type="ECO:0008006" key="8">
    <source>
        <dbReference type="Google" id="ProtNLM"/>
    </source>
</evidence>
<accession>A0AAV8U7K9</accession>
<keyword evidence="2" id="KW-0285">Flavoprotein</keyword>
<reference evidence="6 7" key="1">
    <citation type="submission" date="2021-09" db="EMBL/GenBank/DDBJ databases">
        <title>Genomic insights and catalytic innovation underlie evolution of tropane alkaloids biosynthesis.</title>
        <authorList>
            <person name="Wang Y.-J."/>
            <person name="Tian T."/>
            <person name="Huang J.-P."/>
            <person name="Huang S.-X."/>
        </authorList>
    </citation>
    <scope>NUCLEOTIDE SEQUENCE [LARGE SCALE GENOMIC DNA]</scope>
    <source>
        <strain evidence="6">KIB-2018</strain>
        <tissue evidence="6">Leaf</tissue>
    </source>
</reference>
<dbReference type="SUPFAM" id="SSF51905">
    <property type="entry name" value="FAD/NAD(P)-binding domain"/>
    <property type="match status" value="1"/>
</dbReference>
<dbReference type="Pfam" id="PF03486">
    <property type="entry name" value="HI0933_like"/>
    <property type="match status" value="1"/>
</dbReference>
<dbReference type="PANTHER" id="PTHR42887:SF2">
    <property type="entry name" value="OS12G0638800 PROTEIN"/>
    <property type="match status" value="1"/>
</dbReference>
<dbReference type="EMBL" id="JAIWQS010000001">
    <property type="protein sequence ID" value="KAJ8775352.1"/>
    <property type="molecule type" value="Genomic_DNA"/>
</dbReference>
<feature type="domain" description="RsdA/BaiN/AoA(So)-like insert" evidence="5">
    <location>
        <begin position="232"/>
        <end position="402"/>
    </location>
</feature>
<dbReference type="Pfam" id="PF22780">
    <property type="entry name" value="HI0933_like_1st"/>
    <property type="match status" value="1"/>
</dbReference>
<proteinExistence type="predicted"/>